<keyword evidence="6 9" id="KW-1133">Transmembrane helix</keyword>
<keyword evidence="4" id="KW-0547">Nucleotide-binding</keyword>
<proteinExistence type="predicted"/>
<feature type="domain" description="ABC transmembrane type-1" evidence="11">
    <location>
        <begin position="95"/>
        <end position="370"/>
    </location>
</feature>
<evidence type="ECO:0000313" key="12">
    <source>
        <dbReference type="Proteomes" id="UP000504635"/>
    </source>
</evidence>
<gene>
    <name evidence="13 14" type="primary">LOC115890595</name>
</gene>
<evidence type="ECO:0000256" key="8">
    <source>
        <dbReference type="SAM" id="MobiDB-lite"/>
    </source>
</evidence>
<dbReference type="InterPro" id="IPR011527">
    <property type="entry name" value="ABC1_TM_dom"/>
</dbReference>
<dbReference type="GO" id="GO:0016020">
    <property type="term" value="C:membrane"/>
    <property type="evidence" value="ECO:0007669"/>
    <property type="project" value="UniProtKB-SubCell"/>
</dbReference>
<sequence>MDSYKIGTGKPFKNHPFNEANFISKIFFLWTFPLFIKGFKKDLLEDDLYPSLKEHDSKILGDKLEREWHTELKKKPNNPSLWKALAKVFGKVLSILGFCCLCMEIFVRLSQPLLLSQLLLYYHPNSTMTKREAYYYAAGICLTSFLSAAFEHTYMFHIFHLGQKIRVATSTLVYRKALKLSKSALADTTVGQMVNLISNDVEKFELAITHIHNLWLAPVETMVVLILMYFYVGLSGVAGIVFMLLFIPIQMWMGKKTSKYRLATAIETDERIRLMNEIISGIQVIKMYTWEIPFAKLVELSRRKEIQQIKKISVIRAIMMSFNMFLNSTTIYICVLVYFFTGNVLDAQYVYVVSSFYGILRSTVTTFFPQGVTQFAEASISVKRIKQFLQHDEVQLDSSSTFLNAFRSSEKTNKSVGIHLKDVSVKWTKSLEENALDNLNVEVESGQLAVVIGPVGSGKTTLLHTILGELEPVSGMVDVGGSISYASQEPWLFVGSVRQNIIFGQRFDARRYYEVVKVCALERDFALFPHGDRTIVGERGASISGGQRARINLARAVYKRADIYLLDDPLSAVDAHVGKQLFEDCITGYLKNKCVVLVTHQLQYLKDAKKIYLFGSKTIEHTGTYEEVQNSGRTFTQLLSELEDVLDEEDAEEYETEENEDIKPARRRRVSTKEVVPTNVKMDPQIEKESRGSGTIGWTVYKSYFVSGGHWCKILILFLIFAMTQALASLCDYFLTFWVNMNQIKKMEENETYLKNQEISRIVEHGTFTVDPNTYNGSRILSNNNSIITEHTPFQEFWLTHMTDQVLAIAYTVIVLMLILMTITRLLVFYRFCNKASIRLHHNMFYKIVYATMRFFTVNPSGRILNRFSRDMNQVDEALPVTLLDTLQISLTVVAITTVVTTVNPWMLLPTIIMLTIFYFMRVVFLATSRDIKRLEGITRSPVYSHLTASLQGLTTIRAFGAQEILKTEFDNYQNSYSSAYFMFLCANRAFGFWLDMHCVVFIALVTLSFLFFDTETFGGSVGLAISQSLNLTGMFQWGMKQWSELENTMTCVERIKEYADVVPERDEKRRDPAKSWPEKGDITFEHLNLRYVAGEAPVLKDLTFRIQSSEKVGIVGRTGAGKSSIIMALFRLAINEGKIVIDDIDTATISLNRLRSAISIIPQEPVLFSGTLRKNLDPFDEYTDESIWNALEEVELKTVVTDLPQGLESKMCEGGSNFSVGQRQLVCLARAIVRKNKILVLDEATANVDPYTDALIQTTIRRKFSSCTVLTIAHRLHTIIDSVKVLVMDAGRMVEFGHPHELLQNTENGVFYELVQQTGRTMAENLIGIAEESYNNSISNQH</sequence>
<evidence type="ECO:0000259" key="10">
    <source>
        <dbReference type="PROSITE" id="PS50893"/>
    </source>
</evidence>
<dbReference type="PROSITE" id="PS00211">
    <property type="entry name" value="ABC_TRANSPORTER_1"/>
    <property type="match status" value="2"/>
</dbReference>
<evidence type="ECO:0000256" key="1">
    <source>
        <dbReference type="ARBA" id="ARBA00004141"/>
    </source>
</evidence>
<dbReference type="InterPro" id="IPR003593">
    <property type="entry name" value="AAA+_ATPase"/>
</dbReference>
<dbReference type="SMART" id="SM00382">
    <property type="entry name" value="AAA"/>
    <property type="match status" value="2"/>
</dbReference>
<dbReference type="PANTHER" id="PTHR24223">
    <property type="entry name" value="ATP-BINDING CASSETTE SUB-FAMILY C"/>
    <property type="match status" value="1"/>
</dbReference>
<feature type="transmembrane region" description="Helical" evidence="9">
    <location>
        <begin position="133"/>
        <end position="150"/>
    </location>
</feature>
<evidence type="ECO:0000313" key="14">
    <source>
        <dbReference type="RefSeq" id="XP_030766731.1"/>
    </source>
</evidence>
<reference evidence="13 14" key="1">
    <citation type="submission" date="2025-04" db="UniProtKB">
        <authorList>
            <consortium name="RefSeq"/>
        </authorList>
    </citation>
    <scope>IDENTIFICATION</scope>
    <source>
        <tissue evidence="13 14">Gonads</tissue>
    </source>
</reference>
<dbReference type="PROSITE" id="PS50929">
    <property type="entry name" value="ABC_TM1F"/>
    <property type="match status" value="2"/>
</dbReference>
<dbReference type="RefSeq" id="XP_030766730.1">
    <property type="nucleotide sequence ID" value="XM_030910870.1"/>
</dbReference>
<dbReference type="FunFam" id="3.40.50.300:FF:000163">
    <property type="entry name" value="Multidrug resistance-associated protein member 4"/>
    <property type="match status" value="1"/>
</dbReference>
<feature type="domain" description="ABC transporter" evidence="10">
    <location>
        <begin position="1085"/>
        <end position="1316"/>
    </location>
</feature>
<evidence type="ECO:0000256" key="5">
    <source>
        <dbReference type="ARBA" id="ARBA00022840"/>
    </source>
</evidence>
<dbReference type="Proteomes" id="UP000504635">
    <property type="component" value="Unplaced"/>
</dbReference>
<dbReference type="InterPro" id="IPR027417">
    <property type="entry name" value="P-loop_NTPase"/>
</dbReference>
<evidence type="ECO:0000256" key="6">
    <source>
        <dbReference type="ARBA" id="ARBA00022989"/>
    </source>
</evidence>
<keyword evidence="7 9" id="KW-0472">Membrane</keyword>
<dbReference type="CDD" id="cd03244">
    <property type="entry name" value="ABCC_MRP_domain2"/>
    <property type="match status" value="1"/>
</dbReference>
<dbReference type="InterPro" id="IPR050173">
    <property type="entry name" value="ABC_transporter_C-like"/>
</dbReference>
<dbReference type="GO" id="GO:0016887">
    <property type="term" value="F:ATP hydrolysis activity"/>
    <property type="evidence" value="ECO:0007669"/>
    <property type="project" value="InterPro"/>
</dbReference>
<feature type="domain" description="ABC transmembrane type-1" evidence="11">
    <location>
        <begin position="786"/>
        <end position="1048"/>
    </location>
</feature>
<dbReference type="InterPro" id="IPR044726">
    <property type="entry name" value="ABCC_6TM_D2"/>
</dbReference>
<dbReference type="InterPro" id="IPR036640">
    <property type="entry name" value="ABC1_TM_sf"/>
</dbReference>
<organism evidence="12 13">
    <name type="scientific">Sitophilus oryzae</name>
    <name type="common">Rice weevil</name>
    <name type="synonym">Curculio oryzae</name>
    <dbReference type="NCBI Taxonomy" id="7048"/>
    <lineage>
        <taxon>Eukaryota</taxon>
        <taxon>Metazoa</taxon>
        <taxon>Ecdysozoa</taxon>
        <taxon>Arthropoda</taxon>
        <taxon>Hexapoda</taxon>
        <taxon>Insecta</taxon>
        <taxon>Pterygota</taxon>
        <taxon>Neoptera</taxon>
        <taxon>Endopterygota</taxon>
        <taxon>Coleoptera</taxon>
        <taxon>Polyphaga</taxon>
        <taxon>Cucujiformia</taxon>
        <taxon>Curculionidae</taxon>
        <taxon>Dryophthorinae</taxon>
        <taxon>Sitophilus</taxon>
    </lineage>
</organism>
<keyword evidence="5" id="KW-0067">ATP-binding</keyword>
<keyword evidence="2" id="KW-0813">Transport</keyword>
<dbReference type="Pfam" id="PF00664">
    <property type="entry name" value="ABC_membrane"/>
    <property type="match status" value="2"/>
</dbReference>
<dbReference type="GeneID" id="115890595"/>
<dbReference type="Gene3D" id="1.20.1560.10">
    <property type="entry name" value="ABC transporter type 1, transmembrane domain"/>
    <property type="match status" value="2"/>
</dbReference>
<name>A0A6J2YV56_SITOR</name>
<feature type="transmembrane region" description="Helical" evidence="9">
    <location>
        <begin position="806"/>
        <end position="828"/>
    </location>
</feature>
<feature type="transmembrane region" description="Helical" evidence="9">
    <location>
        <begin position="878"/>
        <end position="900"/>
    </location>
</feature>
<dbReference type="PANTHER" id="PTHR24223:SF448">
    <property type="entry name" value="FI20146P1-RELATED"/>
    <property type="match status" value="1"/>
</dbReference>
<dbReference type="SUPFAM" id="SSF90123">
    <property type="entry name" value="ABC transporter transmembrane region"/>
    <property type="match status" value="2"/>
</dbReference>
<dbReference type="FunFam" id="3.40.50.300:FF:000482">
    <property type="entry name" value="Multidrug resistance-associated protein member 4"/>
    <property type="match status" value="1"/>
</dbReference>
<dbReference type="CDD" id="cd03250">
    <property type="entry name" value="ABCC_MRP_domain1"/>
    <property type="match status" value="1"/>
</dbReference>
<dbReference type="OrthoDB" id="6500128at2759"/>
<feature type="transmembrane region" description="Helical" evidence="9">
    <location>
        <begin position="317"/>
        <end position="340"/>
    </location>
</feature>
<keyword evidence="12" id="KW-1185">Reference proteome</keyword>
<dbReference type="InterPro" id="IPR044746">
    <property type="entry name" value="ABCC_6TM_D1"/>
</dbReference>
<evidence type="ECO:0000259" key="11">
    <source>
        <dbReference type="PROSITE" id="PS50929"/>
    </source>
</evidence>
<evidence type="ECO:0000313" key="13">
    <source>
        <dbReference type="RefSeq" id="XP_030766730.1"/>
    </source>
</evidence>
<dbReference type="InterPro" id="IPR003439">
    <property type="entry name" value="ABC_transporter-like_ATP-bd"/>
</dbReference>
<evidence type="ECO:0000256" key="2">
    <source>
        <dbReference type="ARBA" id="ARBA00022448"/>
    </source>
</evidence>
<feature type="transmembrane region" description="Helical" evidence="9">
    <location>
        <begin position="222"/>
        <end position="247"/>
    </location>
</feature>
<comment type="subcellular location">
    <subcellularLocation>
        <location evidence="1">Membrane</location>
        <topology evidence="1">Multi-pass membrane protein</topology>
    </subcellularLocation>
</comment>
<dbReference type="CDD" id="cd18579">
    <property type="entry name" value="ABC_6TM_ABCC_D1"/>
    <property type="match status" value="1"/>
</dbReference>
<dbReference type="FunFam" id="1.20.1560.10:FF:000026">
    <property type="entry name" value="Multidrug resistance-associated protein lethal(2)03659"/>
    <property type="match status" value="1"/>
</dbReference>
<dbReference type="PROSITE" id="PS50893">
    <property type="entry name" value="ABC_TRANSPORTER_2"/>
    <property type="match status" value="2"/>
</dbReference>
<feature type="transmembrane region" description="Helical" evidence="9">
    <location>
        <begin position="906"/>
        <end position="925"/>
    </location>
</feature>
<dbReference type="SUPFAM" id="SSF52540">
    <property type="entry name" value="P-loop containing nucleoside triphosphate hydrolases"/>
    <property type="match status" value="2"/>
</dbReference>
<protein>
    <submittedName>
        <fullName evidence="13 14">Probable multidrug resistance-associated protein lethal(2)03659 isoform X1</fullName>
    </submittedName>
</protein>
<keyword evidence="3 9" id="KW-0812">Transmembrane</keyword>
<dbReference type="Pfam" id="PF00005">
    <property type="entry name" value="ABC_tran"/>
    <property type="match status" value="2"/>
</dbReference>
<feature type="domain" description="ABC transporter" evidence="10">
    <location>
        <begin position="418"/>
        <end position="641"/>
    </location>
</feature>
<dbReference type="GO" id="GO:0140359">
    <property type="term" value="F:ABC-type transporter activity"/>
    <property type="evidence" value="ECO:0007669"/>
    <property type="project" value="InterPro"/>
</dbReference>
<dbReference type="InterPro" id="IPR017871">
    <property type="entry name" value="ABC_transporter-like_CS"/>
</dbReference>
<feature type="region of interest" description="Disordered" evidence="8">
    <location>
        <begin position="649"/>
        <end position="668"/>
    </location>
</feature>
<dbReference type="RefSeq" id="XP_030766731.1">
    <property type="nucleotide sequence ID" value="XM_030910871.1"/>
</dbReference>
<dbReference type="GO" id="GO:0005524">
    <property type="term" value="F:ATP binding"/>
    <property type="evidence" value="ECO:0007669"/>
    <property type="project" value="UniProtKB-KW"/>
</dbReference>
<evidence type="ECO:0000256" key="9">
    <source>
        <dbReference type="SAM" id="Phobius"/>
    </source>
</evidence>
<dbReference type="Gene3D" id="3.40.50.300">
    <property type="entry name" value="P-loop containing nucleotide triphosphate hydrolases"/>
    <property type="match status" value="2"/>
</dbReference>
<dbReference type="KEGG" id="soy:115890595"/>
<accession>A0A6J2YV56</accession>
<feature type="compositionally biased region" description="Acidic residues" evidence="8">
    <location>
        <begin position="649"/>
        <end position="660"/>
    </location>
</feature>
<feature type="transmembrane region" description="Helical" evidence="9">
    <location>
        <begin position="714"/>
        <end position="739"/>
    </location>
</feature>
<feature type="transmembrane region" description="Helical" evidence="9">
    <location>
        <begin position="991"/>
        <end position="1013"/>
    </location>
</feature>
<dbReference type="CDD" id="cd18580">
    <property type="entry name" value="ABC_6TM_ABCC_D2"/>
    <property type="match status" value="1"/>
</dbReference>
<evidence type="ECO:0000256" key="3">
    <source>
        <dbReference type="ARBA" id="ARBA00022692"/>
    </source>
</evidence>
<evidence type="ECO:0000256" key="7">
    <source>
        <dbReference type="ARBA" id="ARBA00023136"/>
    </source>
</evidence>
<evidence type="ECO:0000256" key="4">
    <source>
        <dbReference type="ARBA" id="ARBA00022741"/>
    </source>
</evidence>